<dbReference type="GO" id="GO:0004314">
    <property type="term" value="F:[acyl-carrier-protein] S-malonyltransferase activity"/>
    <property type="evidence" value="ECO:0007669"/>
    <property type="project" value="UniProtKB-EC"/>
</dbReference>
<dbReference type="SMART" id="SM00827">
    <property type="entry name" value="PKS_AT"/>
    <property type="match status" value="1"/>
</dbReference>
<reference evidence="6" key="1">
    <citation type="submission" date="2018-05" db="EMBL/GenBank/DDBJ databases">
        <authorList>
            <person name="Lanie J.A."/>
            <person name="Ng W.-L."/>
            <person name="Kazmierczak K.M."/>
            <person name="Andrzejewski T.M."/>
            <person name="Davidsen T.M."/>
            <person name="Wayne K.J."/>
            <person name="Tettelin H."/>
            <person name="Glass J.I."/>
            <person name="Rusch D."/>
            <person name="Podicherti R."/>
            <person name="Tsui H.-C.T."/>
            <person name="Winkler M.E."/>
        </authorList>
    </citation>
    <scope>NUCLEOTIDE SEQUENCE</scope>
</reference>
<dbReference type="InterPro" id="IPR050858">
    <property type="entry name" value="Mal-CoA-ACP_Trans/PKS_FabD"/>
</dbReference>
<evidence type="ECO:0000256" key="1">
    <source>
        <dbReference type="ARBA" id="ARBA00013258"/>
    </source>
</evidence>
<dbReference type="InterPro" id="IPR001227">
    <property type="entry name" value="Ac_transferase_dom_sf"/>
</dbReference>
<proteinExistence type="predicted"/>
<sequence>IYMQQAVPEGAGAMAAVLGLDRAEIDDLCARCGGDWIVEVANVNAPGQVVVAGNTEAVNQLIAMSKEAGARRAILLNVSAPFHCSLMQPAAERLERDFAEVEFADPRIPVVCNVTATKITKGEAARVALERQVTQPVLWSQTLEFLCAQGVEVFVEVGPGRVLSGLVKRTLGKGVGIYAVDEIEEIDAVLAALG</sequence>
<dbReference type="Pfam" id="PF00698">
    <property type="entry name" value="Acyl_transf_1"/>
    <property type="match status" value="1"/>
</dbReference>
<dbReference type="PANTHER" id="PTHR42681">
    <property type="entry name" value="MALONYL-COA-ACYL CARRIER PROTEIN TRANSACYLASE, MITOCHONDRIAL"/>
    <property type="match status" value="1"/>
</dbReference>
<dbReference type="Gene3D" id="3.30.70.250">
    <property type="entry name" value="Malonyl-CoA ACP transacylase, ACP-binding"/>
    <property type="match status" value="1"/>
</dbReference>
<organism evidence="6">
    <name type="scientific">marine metagenome</name>
    <dbReference type="NCBI Taxonomy" id="408172"/>
    <lineage>
        <taxon>unclassified sequences</taxon>
        <taxon>metagenomes</taxon>
        <taxon>ecological metagenomes</taxon>
    </lineage>
</organism>
<dbReference type="SUPFAM" id="SSF52151">
    <property type="entry name" value="FabD/lysophospholipase-like"/>
    <property type="match status" value="1"/>
</dbReference>
<dbReference type="InterPro" id="IPR016035">
    <property type="entry name" value="Acyl_Trfase/lysoPLipase"/>
</dbReference>
<dbReference type="InterPro" id="IPR014043">
    <property type="entry name" value="Acyl_transferase_dom"/>
</dbReference>
<gene>
    <name evidence="6" type="ORF">METZ01_LOCUS167141</name>
</gene>
<evidence type="ECO:0000313" key="6">
    <source>
        <dbReference type="EMBL" id="SVB14287.1"/>
    </source>
</evidence>
<accession>A0A382BM74</accession>
<evidence type="ECO:0000259" key="5">
    <source>
        <dbReference type="SMART" id="SM00827"/>
    </source>
</evidence>
<dbReference type="GO" id="GO:0005829">
    <property type="term" value="C:cytosol"/>
    <property type="evidence" value="ECO:0007669"/>
    <property type="project" value="TreeGrafter"/>
</dbReference>
<feature type="domain" description="Malonyl-CoA:ACP transacylase (MAT)" evidence="5">
    <location>
        <begin position="1"/>
        <end position="194"/>
    </location>
</feature>
<evidence type="ECO:0000256" key="3">
    <source>
        <dbReference type="ARBA" id="ARBA00023315"/>
    </source>
</evidence>
<dbReference type="AlphaFoldDB" id="A0A382BM74"/>
<dbReference type="GO" id="GO:0006633">
    <property type="term" value="P:fatty acid biosynthetic process"/>
    <property type="evidence" value="ECO:0007669"/>
    <property type="project" value="TreeGrafter"/>
</dbReference>
<feature type="non-terminal residue" evidence="6">
    <location>
        <position position="1"/>
    </location>
</feature>
<dbReference type="PANTHER" id="PTHR42681:SF1">
    <property type="entry name" value="MALONYL-COA-ACYL CARRIER PROTEIN TRANSACYLASE, MITOCHONDRIAL"/>
    <property type="match status" value="1"/>
</dbReference>
<dbReference type="EMBL" id="UINC01030235">
    <property type="protein sequence ID" value="SVB14287.1"/>
    <property type="molecule type" value="Genomic_DNA"/>
</dbReference>
<evidence type="ECO:0000256" key="4">
    <source>
        <dbReference type="ARBA" id="ARBA00048462"/>
    </source>
</evidence>
<dbReference type="Gene3D" id="3.40.366.10">
    <property type="entry name" value="Malonyl-Coenzyme A Acyl Carrier Protein, domain 2"/>
    <property type="match status" value="1"/>
</dbReference>
<keyword evidence="2" id="KW-0808">Transferase</keyword>
<dbReference type="EC" id="2.3.1.39" evidence="1"/>
<name>A0A382BM74_9ZZZZ</name>
<keyword evidence="3" id="KW-0012">Acyltransferase</keyword>
<evidence type="ECO:0000256" key="2">
    <source>
        <dbReference type="ARBA" id="ARBA00022679"/>
    </source>
</evidence>
<dbReference type="FunFam" id="3.30.70.250:FF:000001">
    <property type="entry name" value="Malonyl CoA-acyl carrier protein transacylase"/>
    <property type="match status" value="1"/>
</dbReference>
<protein>
    <recommendedName>
        <fullName evidence="1">[acyl-carrier-protein] S-malonyltransferase</fullName>
        <ecNumber evidence="1">2.3.1.39</ecNumber>
    </recommendedName>
</protein>
<comment type="catalytic activity">
    <reaction evidence="4">
        <text>holo-[ACP] + malonyl-CoA = malonyl-[ACP] + CoA</text>
        <dbReference type="Rhea" id="RHEA:41792"/>
        <dbReference type="Rhea" id="RHEA-COMP:9623"/>
        <dbReference type="Rhea" id="RHEA-COMP:9685"/>
        <dbReference type="ChEBI" id="CHEBI:57287"/>
        <dbReference type="ChEBI" id="CHEBI:57384"/>
        <dbReference type="ChEBI" id="CHEBI:64479"/>
        <dbReference type="ChEBI" id="CHEBI:78449"/>
        <dbReference type="EC" id="2.3.1.39"/>
    </reaction>
</comment>